<reference evidence="2" key="2">
    <citation type="submission" date="2017-05" db="EMBL/GenBank/DDBJ databases">
        <title>Draft genome sequence of Geobacter pelophilus, a iron(III)-reducing bacteria.</title>
        <authorList>
            <person name="Aoyagi T."/>
            <person name="Koike H."/>
            <person name="Morita T."/>
            <person name="Sato Y."/>
            <person name="Habe H."/>
            <person name="Hori T."/>
        </authorList>
    </citation>
    <scope>NUCLEOTIDE SEQUENCE [LARGE SCALE GENOMIC DNA]</scope>
    <source>
        <strain evidence="2">Drf2</strain>
    </source>
</reference>
<protein>
    <submittedName>
        <fullName evidence="1">Uncharacterized protein</fullName>
    </submittedName>
</protein>
<evidence type="ECO:0000313" key="1">
    <source>
        <dbReference type="EMBL" id="GAW66416.1"/>
    </source>
</evidence>
<keyword evidence="2" id="KW-1185">Reference proteome</keyword>
<dbReference type="EMBL" id="BDQG01000001">
    <property type="protein sequence ID" value="GAW66416.1"/>
    <property type="molecule type" value="Genomic_DNA"/>
</dbReference>
<reference evidence="1 2" key="1">
    <citation type="submission" date="2017-04" db="EMBL/GenBank/DDBJ databases">
        <authorList>
            <consortium name="Geobacter pelophilus Genome Sequencing"/>
            <person name="Aoyagi T."/>
            <person name="Koike H."/>
            <person name="Hori T."/>
        </authorList>
    </citation>
    <scope>NUCLEOTIDE SEQUENCE [LARGE SCALE GENOMIC DNA]</scope>
    <source>
        <strain evidence="1 2">Drf2</strain>
    </source>
</reference>
<gene>
    <name evidence="1" type="ORF">GPEL0_01r1768</name>
</gene>
<sequence length="44" mass="5051">MLLLKVLATIHLDHQQHCSSIEINDIRPHRLLPVELDSKELLAP</sequence>
<dbReference type="Proteomes" id="UP000194153">
    <property type="component" value="Unassembled WGS sequence"/>
</dbReference>
<organism evidence="1 2">
    <name type="scientific">Geoanaerobacter pelophilus</name>
    <dbReference type="NCBI Taxonomy" id="60036"/>
    <lineage>
        <taxon>Bacteria</taxon>
        <taxon>Pseudomonadati</taxon>
        <taxon>Thermodesulfobacteriota</taxon>
        <taxon>Desulfuromonadia</taxon>
        <taxon>Geobacterales</taxon>
        <taxon>Geobacteraceae</taxon>
        <taxon>Geoanaerobacter</taxon>
    </lineage>
</organism>
<comment type="caution">
    <text evidence="1">The sequence shown here is derived from an EMBL/GenBank/DDBJ whole genome shotgun (WGS) entry which is preliminary data.</text>
</comment>
<evidence type="ECO:0000313" key="2">
    <source>
        <dbReference type="Proteomes" id="UP000194153"/>
    </source>
</evidence>
<proteinExistence type="predicted"/>
<name>A0ABQ0MH49_9BACT</name>
<accession>A0ABQ0MH49</accession>